<dbReference type="PROSITE" id="PS51278">
    <property type="entry name" value="GATASE_TYPE_2"/>
    <property type="match status" value="1"/>
</dbReference>
<accession>A0ABU9E6J2</accession>
<sequence>MCRLVAYAGPSLPVRAPLFEGAHSLYRQSWEPRELRSGSVNADGWGAAWWTGSTREPLRIARAEPIWYDPEVESLLSGVRGEVIQATLRNATPGLPVDRAGLLPLVRDDWTFSLNGWIPEFRAKHMRALRAPLTDERYARLEGASDAETMFLRLLDALDAGSAPVPAMRALVAEIDGRVAGAAESALTLVLASADGVYTLHTSAGGSIHNSLYLATRVPWAAGGSVLASEPLDPAVEWTAVPPGSAVVQHRDGRVELTR</sequence>
<comment type="caution">
    <text evidence="3">The sequence shown here is derived from an EMBL/GenBank/DDBJ whole genome shotgun (WGS) entry which is preliminary data.</text>
</comment>
<proteinExistence type="predicted"/>
<dbReference type="SUPFAM" id="SSF56235">
    <property type="entry name" value="N-terminal nucleophile aminohydrolases (Ntn hydrolases)"/>
    <property type="match status" value="1"/>
</dbReference>
<keyword evidence="1" id="KW-0315">Glutamine amidotransferase</keyword>
<evidence type="ECO:0000256" key="1">
    <source>
        <dbReference type="ARBA" id="ARBA00022962"/>
    </source>
</evidence>
<evidence type="ECO:0000313" key="3">
    <source>
        <dbReference type="EMBL" id="MEK9500371.1"/>
    </source>
</evidence>
<dbReference type="InterPro" id="IPR017932">
    <property type="entry name" value="GATase_2_dom"/>
</dbReference>
<feature type="domain" description="Glutamine amidotransferase type-2" evidence="2">
    <location>
        <begin position="2"/>
        <end position="252"/>
    </location>
</feature>
<reference evidence="3 4" key="1">
    <citation type="submission" date="2024-02" db="EMBL/GenBank/DDBJ databases">
        <title>A novel Gemmatimonadota bacterium.</title>
        <authorList>
            <person name="Du Z.-J."/>
            <person name="Ye Y.-Q."/>
        </authorList>
    </citation>
    <scope>NUCLEOTIDE SEQUENCE [LARGE SCALE GENOMIC DNA]</scope>
    <source>
        <strain evidence="3 4">DH-20</strain>
    </source>
</reference>
<dbReference type="InterPro" id="IPR052373">
    <property type="entry name" value="Gamma-glu_amide_hydrolase"/>
</dbReference>
<dbReference type="RefSeq" id="WP_405275034.1">
    <property type="nucleotide sequence ID" value="NZ_CP144380.1"/>
</dbReference>
<dbReference type="EMBL" id="JBBHLI010000002">
    <property type="protein sequence ID" value="MEK9500371.1"/>
    <property type="molecule type" value="Genomic_DNA"/>
</dbReference>
<dbReference type="InterPro" id="IPR026869">
    <property type="entry name" value="EgtC-like"/>
</dbReference>
<dbReference type="Pfam" id="PF13230">
    <property type="entry name" value="GATase_4"/>
    <property type="match status" value="1"/>
</dbReference>
<name>A0ABU9E6J2_9BACT</name>
<gene>
    <name evidence="3" type="ORF">WI372_05230</name>
</gene>
<evidence type="ECO:0000313" key="4">
    <source>
        <dbReference type="Proteomes" id="UP001484239"/>
    </source>
</evidence>
<dbReference type="CDD" id="cd01908">
    <property type="entry name" value="YafJ"/>
    <property type="match status" value="1"/>
</dbReference>
<dbReference type="Gene3D" id="3.60.20.10">
    <property type="entry name" value="Glutamine Phosphoribosylpyrophosphate, subunit 1, domain 1"/>
    <property type="match status" value="1"/>
</dbReference>
<dbReference type="PANTHER" id="PTHR43187:SF1">
    <property type="entry name" value="GLUTAMINE AMIDOTRANSFERASE DUG3-RELATED"/>
    <property type="match status" value="1"/>
</dbReference>
<organism evidence="3 4">
    <name type="scientific">Gaopeijia maritima</name>
    <dbReference type="NCBI Taxonomy" id="3119007"/>
    <lineage>
        <taxon>Bacteria</taxon>
        <taxon>Pseudomonadati</taxon>
        <taxon>Gemmatimonadota</taxon>
        <taxon>Longimicrobiia</taxon>
        <taxon>Gaopeijiales</taxon>
        <taxon>Gaopeijiaceae</taxon>
        <taxon>Gaopeijia</taxon>
    </lineage>
</organism>
<protein>
    <recommendedName>
        <fullName evidence="2">Glutamine amidotransferase type-2 domain-containing protein</fullName>
    </recommendedName>
</protein>
<keyword evidence="4" id="KW-1185">Reference proteome</keyword>
<evidence type="ECO:0000259" key="2">
    <source>
        <dbReference type="PROSITE" id="PS51278"/>
    </source>
</evidence>
<dbReference type="InterPro" id="IPR029055">
    <property type="entry name" value="Ntn_hydrolases_N"/>
</dbReference>
<dbReference type="PANTHER" id="PTHR43187">
    <property type="entry name" value="GLUTAMINE AMIDOTRANSFERASE DUG3-RELATED"/>
    <property type="match status" value="1"/>
</dbReference>
<dbReference type="Proteomes" id="UP001484239">
    <property type="component" value="Unassembled WGS sequence"/>
</dbReference>